<comment type="caution">
    <text evidence="2">The sequence shown here is derived from an EMBL/GenBank/DDBJ whole genome shotgun (WGS) entry which is preliminary data.</text>
</comment>
<dbReference type="InterPro" id="IPR050744">
    <property type="entry name" value="AI-2_Isomerase_LsrG"/>
</dbReference>
<dbReference type="PANTHER" id="PTHR33336">
    <property type="entry name" value="QUINOL MONOOXYGENASE YGIN-RELATED"/>
    <property type="match status" value="1"/>
</dbReference>
<dbReference type="GO" id="GO:0004497">
    <property type="term" value="F:monooxygenase activity"/>
    <property type="evidence" value="ECO:0007669"/>
    <property type="project" value="UniProtKB-KW"/>
</dbReference>
<protein>
    <submittedName>
        <fullName evidence="2">Antibiotic biosynthesis monooxygenase</fullName>
    </submittedName>
</protein>
<dbReference type="EMBL" id="JAPCKK010000011">
    <property type="protein sequence ID" value="MDP4096355.1"/>
    <property type="molecule type" value="Genomic_DNA"/>
</dbReference>
<evidence type="ECO:0000313" key="2">
    <source>
        <dbReference type="EMBL" id="MDP4096355.1"/>
    </source>
</evidence>
<organism evidence="2 3">
    <name type="scientific">Paenibacillus zeirhizosphaerae</name>
    <dbReference type="NCBI Taxonomy" id="2987519"/>
    <lineage>
        <taxon>Bacteria</taxon>
        <taxon>Bacillati</taxon>
        <taxon>Bacillota</taxon>
        <taxon>Bacilli</taxon>
        <taxon>Bacillales</taxon>
        <taxon>Paenibacillaceae</taxon>
        <taxon>Paenibacillus</taxon>
    </lineage>
</organism>
<sequence>MIIIHATFHVNPAKNEDFMREIQTLISASREEDGNISYSLYKDTEKESSYTMVEIWKDPNAVGFHNQSAHFQAFVAKAPEYLSAPAEIKAYTGEPMEIPAD</sequence>
<dbReference type="Pfam" id="PF03992">
    <property type="entry name" value="ABM"/>
    <property type="match status" value="1"/>
</dbReference>
<evidence type="ECO:0000313" key="3">
    <source>
        <dbReference type="Proteomes" id="UP001241848"/>
    </source>
</evidence>
<gene>
    <name evidence="2" type="ORF">OIN60_06180</name>
</gene>
<dbReference type="RefSeq" id="WP_305753971.1">
    <property type="nucleotide sequence ID" value="NZ_JAPCKK010000011.1"/>
</dbReference>
<accession>A0ABT9FNQ4</accession>
<feature type="domain" description="ABM" evidence="1">
    <location>
        <begin position="2"/>
        <end position="90"/>
    </location>
</feature>
<keyword evidence="2" id="KW-0503">Monooxygenase</keyword>
<dbReference type="InterPro" id="IPR011008">
    <property type="entry name" value="Dimeric_a/b-barrel"/>
</dbReference>
<dbReference type="SUPFAM" id="SSF54909">
    <property type="entry name" value="Dimeric alpha+beta barrel"/>
    <property type="match status" value="1"/>
</dbReference>
<reference evidence="2 3" key="1">
    <citation type="submission" date="2022-10" db="EMBL/GenBank/DDBJ databases">
        <title>Paenibacillus description and whole genome data of maize root bacterial community.</title>
        <authorList>
            <person name="Marton D."/>
            <person name="Farkas M."/>
            <person name="Cserhati M."/>
        </authorList>
    </citation>
    <scope>NUCLEOTIDE SEQUENCE [LARGE SCALE GENOMIC DNA]</scope>
    <source>
        <strain evidence="2 3">P96</strain>
    </source>
</reference>
<keyword evidence="2" id="KW-0560">Oxidoreductase</keyword>
<name>A0ABT9FNQ4_9BACL</name>
<proteinExistence type="predicted"/>
<dbReference type="Gene3D" id="3.30.70.100">
    <property type="match status" value="1"/>
</dbReference>
<evidence type="ECO:0000259" key="1">
    <source>
        <dbReference type="PROSITE" id="PS51725"/>
    </source>
</evidence>
<keyword evidence="3" id="KW-1185">Reference proteome</keyword>
<dbReference type="InterPro" id="IPR007138">
    <property type="entry name" value="ABM_dom"/>
</dbReference>
<dbReference type="PROSITE" id="PS51725">
    <property type="entry name" value="ABM"/>
    <property type="match status" value="1"/>
</dbReference>
<dbReference type="Proteomes" id="UP001241848">
    <property type="component" value="Unassembled WGS sequence"/>
</dbReference>
<dbReference type="PANTHER" id="PTHR33336:SF3">
    <property type="entry name" value="ABM DOMAIN-CONTAINING PROTEIN"/>
    <property type="match status" value="1"/>
</dbReference>